<keyword evidence="1 2" id="KW-0998">Cell outer membrane</keyword>
<name>A0A7T8ANP7_9GAMM</name>
<evidence type="ECO:0000259" key="3">
    <source>
        <dbReference type="Pfam" id="PF04453"/>
    </source>
</evidence>
<evidence type="ECO:0000313" key="5">
    <source>
        <dbReference type="Proteomes" id="UP000596079"/>
    </source>
</evidence>
<comment type="subunit">
    <text evidence="2">Component of the lipopolysaccharide transport and assembly complex. Interacts with LptE and LptA.</text>
</comment>
<reference evidence="4 5" key="1">
    <citation type="submission" date="2020-08" db="EMBL/GenBank/DDBJ databases">
        <title>Emergence of ISAba1-mediated novel tet(X) in Acinetobacter variabilis from a chicken farm.</title>
        <authorList>
            <person name="Peng K."/>
            <person name="Li R."/>
        </authorList>
    </citation>
    <scope>NUCLEOTIDE SEQUENCE [LARGE SCALE GENOMIC DNA]</scope>
    <source>
        <strain evidence="4 5">XM9F202-2</strain>
    </source>
</reference>
<comment type="function">
    <text evidence="2">Together with LptE, is involved in the assembly of lipopolysaccharide (LPS) at the surface of the outer membrane.</text>
</comment>
<dbReference type="GO" id="GO:1990351">
    <property type="term" value="C:transporter complex"/>
    <property type="evidence" value="ECO:0007669"/>
    <property type="project" value="TreeGrafter"/>
</dbReference>
<dbReference type="PANTHER" id="PTHR30189:SF1">
    <property type="entry name" value="LPS-ASSEMBLY PROTEIN LPTD"/>
    <property type="match status" value="1"/>
</dbReference>
<gene>
    <name evidence="4" type="primary">lptC</name>
    <name evidence="2" type="synonym">lptD</name>
    <name evidence="4" type="ORF">IAQ69_09440</name>
</gene>
<dbReference type="RefSeq" id="WP_166139457.1">
    <property type="nucleotide sequence ID" value="NZ_CP060811.1"/>
</dbReference>
<comment type="similarity">
    <text evidence="2">Belongs to the LptD family.</text>
</comment>
<dbReference type="NCBIfam" id="TIGR04409">
    <property type="entry name" value="LptC_YrbK"/>
    <property type="match status" value="1"/>
</dbReference>
<dbReference type="GO" id="GO:0005886">
    <property type="term" value="C:plasma membrane"/>
    <property type="evidence" value="ECO:0007669"/>
    <property type="project" value="InterPro"/>
</dbReference>
<evidence type="ECO:0000256" key="1">
    <source>
        <dbReference type="ARBA" id="ARBA00023237"/>
    </source>
</evidence>
<dbReference type="InterPro" id="IPR007543">
    <property type="entry name" value="LptD_C"/>
</dbReference>
<dbReference type="Gene3D" id="2.60.450.10">
    <property type="entry name" value="Lipopolysaccharide (LPS) transport protein A like domain"/>
    <property type="match status" value="1"/>
</dbReference>
<dbReference type="InterPro" id="IPR020889">
    <property type="entry name" value="LipoPS_assembly_LptD"/>
</dbReference>
<protein>
    <recommendedName>
        <fullName evidence="2">LPS-assembly protein LptD</fullName>
    </recommendedName>
</protein>
<proteinExistence type="inferred from homology"/>
<sequence precursor="true">MKHHFKINPLATAILTLLCSSSVSSYAASNDSSNVNAEQLKQRINETYPGEAFFSQYYVDKSSPEAQQRQGKYLSSAYCEGAWVTPIAPDAPTIDPEQATSTITADYGHYNPAGDSYLEGNVVIDQEGRQIRAERVTIDQTQTYAKAEGQVQLAQGGLISQSDDINYNLKTQQGDLNNSFFIAEEQHAHGRAEKIAKTSDDTLELENATYSTCPPEQKPTWKIQADQIKLNQETGRGETRNTKLYVKDVPVLAVPYFNFPIDDRRTTGILTPTFGFTNDGGLELGVPVYLNLAPQYDATITPRYISDRGAMLDGEFRYLTENYGEGRIWGGYLPSDESYSNKDRKDLHFLHNWQINDQFLTNLEYNYASDKDFFADLDNNPDSKTDLNLRRAWEVNYKNGIPGLKAQFKVEDFQTLDPAVLDEDRPYARLPQLLVNYKTGNPLGLQYEFNNDTAYFQKDIRNIENIDTGDEAIYQPSGTRIYNDFSVRYNHFTPWSFFIPQATLRNINTFYDQDTIDRINNNQTSSSSENHSIVVPQFTLDTGLIFEKDGRYLQTLTPRLFYAYSPYENQRNQPNFDSVVASINYDQLFSARRFYGNDRLEDNNFASLGLSYSLFNEEGLERLRASVGQSFFFEDRRVTLDREADKFDRESHTGPVIQLRSQLNKNVHVNLNSSWMSNGSNAQRDVQVYYTGDQGNLYNVGYFYRKDIPNRQESYDQVVGSFIQPIANNWRLVGHAQFDLDNSVAREYLLGVNYESCCWGVSVYGRSYYNDLDDINDPDVKAKRAVMAEVTLKGLGGLSNKLTSLLENRILGFNNINQTWTER</sequence>
<dbReference type="PANTHER" id="PTHR30189">
    <property type="entry name" value="LPS-ASSEMBLY PROTEIN"/>
    <property type="match status" value="1"/>
</dbReference>
<feature type="chain" id="PRO_5033171342" description="LPS-assembly protein LptD" evidence="2">
    <location>
        <begin position="28"/>
        <end position="823"/>
    </location>
</feature>
<dbReference type="GO" id="GO:0015221">
    <property type="term" value="F:lipopolysaccharide transmembrane transporter activity"/>
    <property type="evidence" value="ECO:0007669"/>
    <property type="project" value="InterPro"/>
</dbReference>
<evidence type="ECO:0000256" key="2">
    <source>
        <dbReference type="HAMAP-Rule" id="MF_01411"/>
    </source>
</evidence>
<dbReference type="Proteomes" id="UP000596079">
    <property type="component" value="Chromosome"/>
</dbReference>
<feature type="signal peptide" evidence="2">
    <location>
        <begin position="1"/>
        <end position="27"/>
    </location>
</feature>
<feature type="domain" description="LptD C-terminal" evidence="3">
    <location>
        <begin position="343"/>
        <end position="730"/>
    </location>
</feature>
<dbReference type="InterPro" id="IPR010664">
    <property type="entry name" value="LipoPS_assembly_LptC-rel"/>
</dbReference>
<dbReference type="AlphaFoldDB" id="A0A7T8ANP7"/>
<accession>A0A7T8ANP7</accession>
<dbReference type="GO" id="GO:0009279">
    <property type="term" value="C:cell outer membrane"/>
    <property type="evidence" value="ECO:0007669"/>
    <property type="project" value="UniProtKB-SubCell"/>
</dbReference>
<dbReference type="HAMAP" id="MF_01411">
    <property type="entry name" value="LPS_assembly_LptD"/>
    <property type="match status" value="1"/>
</dbReference>
<dbReference type="Pfam" id="PF06835">
    <property type="entry name" value="LptC"/>
    <property type="match status" value="1"/>
</dbReference>
<keyword evidence="2" id="KW-0732">Signal</keyword>
<comment type="subcellular location">
    <subcellularLocation>
        <location evidence="2">Cell outer membrane</location>
    </subcellularLocation>
</comment>
<dbReference type="InterPro" id="IPR050218">
    <property type="entry name" value="LptD"/>
</dbReference>
<dbReference type="InterPro" id="IPR026265">
    <property type="entry name" value="LptC"/>
</dbReference>
<keyword evidence="2" id="KW-0472">Membrane</keyword>
<organism evidence="4 5">
    <name type="scientific">Acinetobacter variabilis</name>
    <dbReference type="NCBI Taxonomy" id="70346"/>
    <lineage>
        <taxon>Bacteria</taxon>
        <taxon>Pseudomonadati</taxon>
        <taxon>Pseudomonadota</taxon>
        <taxon>Gammaproteobacteria</taxon>
        <taxon>Moraxellales</taxon>
        <taxon>Moraxellaceae</taxon>
        <taxon>Acinetobacter</taxon>
    </lineage>
</organism>
<dbReference type="Pfam" id="PF04453">
    <property type="entry name" value="LptD"/>
    <property type="match status" value="1"/>
</dbReference>
<dbReference type="GO" id="GO:0043165">
    <property type="term" value="P:Gram-negative-bacterium-type cell outer membrane assembly"/>
    <property type="evidence" value="ECO:0007669"/>
    <property type="project" value="UniProtKB-UniRule"/>
</dbReference>
<dbReference type="EMBL" id="CP060811">
    <property type="protein sequence ID" value="QQN87101.1"/>
    <property type="molecule type" value="Genomic_DNA"/>
</dbReference>
<comment type="caution">
    <text evidence="2">Lacks conserved residue(s) required for the propagation of feature annotation.</text>
</comment>
<evidence type="ECO:0000313" key="4">
    <source>
        <dbReference type="EMBL" id="QQN87101.1"/>
    </source>
</evidence>